<feature type="transmembrane region" description="Helical" evidence="9">
    <location>
        <begin position="92"/>
        <end position="115"/>
    </location>
</feature>
<keyword evidence="4 9" id="KW-0997">Cell inner membrane</keyword>
<feature type="transmembrane region" description="Helical" evidence="9">
    <location>
        <begin position="20"/>
        <end position="46"/>
    </location>
</feature>
<evidence type="ECO:0000256" key="1">
    <source>
        <dbReference type="ARBA" id="ARBA00004429"/>
    </source>
</evidence>
<dbReference type="GO" id="GO:0005886">
    <property type="term" value="C:plasma membrane"/>
    <property type="evidence" value="ECO:0007669"/>
    <property type="project" value="UniProtKB-SubCell"/>
</dbReference>
<keyword evidence="2 9" id="KW-0813">Transport</keyword>
<dbReference type="Pfam" id="PF04290">
    <property type="entry name" value="DctQ"/>
    <property type="match status" value="1"/>
</dbReference>
<keyword evidence="12" id="KW-1185">Reference proteome</keyword>
<dbReference type="GO" id="GO:0022857">
    <property type="term" value="F:transmembrane transporter activity"/>
    <property type="evidence" value="ECO:0007669"/>
    <property type="project" value="UniProtKB-UniRule"/>
</dbReference>
<keyword evidence="5 9" id="KW-0812">Transmembrane</keyword>
<evidence type="ECO:0000256" key="9">
    <source>
        <dbReference type="RuleBase" id="RU369079"/>
    </source>
</evidence>
<comment type="similarity">
    <text evidence="8 9">Belongs to the TRAP transporter small permease family.</text>
</comment>
<evidence type="ECO:0000256" key="6">
    <source>
        <dbReference type="ARBA" id="ARBA00022989"/>
    </source>
</evidence>
<evidence type="ECO:0000256" key="3">
    <source>
        <dbReference type="ARBA" id="ARBA00022475"/>
    </source>
</evidence>
<dbReference type="PANTHER" id="PTHR35011:SF2">
    <property type="entry name" value="2,3-DIKETO-L-GULONATE TRAP TRANSPORTER SMALL PERMEASE PROTEIN YIAM"/>
    <property type="match status" value="1"/>
</dbReference>
<dbReference type="PANTHER" id="PTHR35011">
    <property type="entry name" value="2,3-DIKETO-L-GULONATE TRAP TRANSPORTER SMALL PERMEASE PROTEIN YIAM"/>
    <property type="match status" value="1"/>
</dbReference>
<keyword evidence="6 9" id="KW-1133">Transmembrane helix</keyword>
<comment type="subcellular location">
    <subcellularLocation>
        <location evidence="1 9">Cell inner membrane</location>
        <topology evidence="1 9">Multi-pass membrane protein</topology>
    </subcellularLocation>
</comment>
<comment type="function">
    <text evidence="9">Part of the tripartite ATP-independent periplasmic (TRAP) transport system.</text>
</comment>
<evidence type="ECO:0000256" key="8">
    <source>
        <dbReference type="ARBA" id="ARBA00038436"/>
    </source>
</evidence>
<gene>
    <name evidence="11" type="ORF">SAMN04488567_3731</name>
</gene>
<dbReference type="STRING" id="521013.SAMN04488567_3731"/>
<dbReference type="InterPro" id="IPR007387">
    <property type="entry name" value="TRAP_DctQ"/>
</dbReference>
<evidence type="ECO:0000313" key="12">
    <source>
        <dbReference type="Proteomes" id="UP000198922"/>
    </source>
</evidence>
<evidence type="ECO:0000256" key="5">
    <source>
        <dbReference type="ARBA" id="ARBA00022692"/>
    </source>
</evidence>
<evidence type="ECO:0000256" key="7">
    <source>
        <dbReference type="ARBA" id="ARBA00023136"/>
    </source>
</evidence>
<sequence length="195" mass="21603">MTIGRILYRISAGLAWVERLMLRCLMLVIATFVLLNVLLRLFGITIAWADELAVYCMIMSGFVGASLMLRARIDPAVLLVHEVVPAPVARGLRMLVSALSAGFGITLFALCWRWFDPAALMQAGFDVPTFEVETFNFIYTDTTPVMAMPAYWFYLIMPWFALTLSVHALANLAEDAGLVARDIDPAGLDLQEAPL</sequence>
<proteinExistence type="inferred from homology"/>
<dbReference type="Proteomes" id="UP000198922">
    <property type="component" value="Unassembled WGS sequence"/>
</dbReference>
<dbReference type="AlphaFoldDB" id="A0A1G7JHX8"/>
<accession>A0A1G7JHX8</accession>
<protein>
    <recommendedName>
        <fullName evidence="9">TRAP transporter small permease protein</fullName>
    </recommendedName>
</protein>
<keyword evidence="3" id="KW-1003">Cell membrane</keyword>
<dbReference type="GO" id="GO:0015740">
    <property type="term" value="P:C4-dicarboxylate transport"/>
    <property type="evidence" value="ECO:0007669"/>
    <property type="project" value="TreeGrafter"/>
</dbReference>
<dbReference type="OrthoDB" id="4964541at2"/>
<keyword evidence="7 9" id="KW-0472">Membrane</keyword>
<organism evidence="11 12">
    <name type="scientific">Limimaricola pyoseonensis</name>
    <dbReference type="NCBI Taxonomy" id="521013"/>
    <lineage>
        <taxon>Bacteria</taxon>
        <taxon>Pseudomonadati</taxon>
        <taxon>Pseudomonadota</taxon>
        <taxon>Alphaproteobacteria</taxon>
        <taxon>Rhodobacterales</taxon>
        <taxon>Paracoccaceae</taxon>
        <taxon>Limimaricola</taxon>
    </lineage>
</organism>
<evidence type="ECO:0000256" key="4">
    <source>
        <dbReference type="ARBA" id="ARBA00022519"/>
    </source>
</evidence>
<comment type="subunit">
    <text evidence="9">The complex comprises the extracytoplasmic solute receptor protein and the two transmembrane proteins.</text>
</comment>
<feature type="transmembrane region" description="Helical" evidence="9">
    <location>
        <begin position="151"/>
        <end position="173"/>
    </location>
</feature>
<evidence type="ECO:0000259" key="10">
    <source>
        <dbReference type="Pfam" id="PF04290"/>
    </source>
</evidence>
<dbReference type="EMBL" id="FNAT01000009">
    <property type="protein sequence ID" value="SDF24518.1"/>
    <property type="molecule type" value="Genomic_DNA"/>
</dbReference>
<reference evidence="12" key="1">
    <citation type="submission" date="2016-10" db="EMBL/GenBank/DDBJ databases">
        <authorList>
            <person name="Varghese N."/>
            <person name="Submissions S."/>
        </authorList>
    </citation>
    <scope>NUCLEOTIDE SEQUENCE [LARGE SCALE GENOMIC DNA]</scope>
    <source>
        <strain evidence="12">DSM 21424</strain>
    </source>
</reference>
<evidence type="ECO:0000256" key="2">
    <source>
        <dbReference type="ARBA" id="ARBA00022448"/>
    </source>
</evidence>
<evidence type="ECO:0000313" key="11">
    <source>
        <dbReference type="EMBL" id="SDF24518.1"/>
    </source>
</evidence>
<dbReference type="RefSeq" id="WP_090114490.1">
    <property type="nucleotide sequence ID" value="NZ_FNAT01000009.1"/>
</dbReference>
<dbReference type="InterPro" id="IPR055348">
    <property type="entry name" value="DctQ"/>
</dbReference>
<feature type="transmembrane region" description="Helical" evidence="9">
    <location>
        <begin position="52"/>
        <end position="71"/>
    </location>
</feature>
<name>A0A1G7JHX8_9RHOB</name>
<feature type="domain" description="Tripartite ATP-independent periplasmic transporters DctQ component" evidence="10">
    <location>
        <begin position="30"/>
        <end position="175"/>
    </location>
</feature>